<dbReference type="CDD" id="cd00995">
    <property type="entry name" value="PBP2_NikA_DppA_OppA_like"/>
    <property type="match status" value="1"/>
</dbReference>
<evidence type="ECO:0000256" key="3">
    <source>
        <dbReference type="ARBA" id="ARBA00022448"/>
    </source>
</evidence>
<dbReference type="GO" id="GO:0015833">
    <property type="term" value="P:peptide transport"/>
    <property type="evidence" value="ECO:0007669"/>
    <property type="project" value="TreeGrafter"/>
</dbReference>
<dbReference type="PANTHER" id="PTHR30290">
    <property type="entry name" value="PERIPLASMIC BINDING COMPONENT OF ABC TRANSPORTER"/>
    <property type="match status" value="1"/>
</dbReference>
<feature type="domain" description="Solute-binding protein family 5" evidence="6">
    <location>
        <begin position="89"/>
        <end position="452"/>
    </location>
</feature>
<dbReference type="GO" id="GO:0043190">
    <property type="term" value="C:ATP-binding cassette (ABC) transporter complex"/>
    <property type="evidence" value="ECO:0007669"/>
    <property type="project" value="InterPro"/>
</dbReference>
<dbReference type="SUPFAM" id="SSF53850">
    <property type="entry name" value="Periplasmic binding protein-like II"/>
    <property type="match status" value="1"/>
</dbReference>
<reference evidence="7 8" key="1">
    <citation type="submission" date="2019-08" db="EMBL/GenBank/DDBJ databases">
        <title>Actinomadura sp. nov. CYP1-5 isolated from mountain soil.</title>
        <authorList>
            <person name="Songsumanus A."/>
            <person name="Kuncharoen N."/>
            <person name="Kudo T."/>
            <person name="Yuki M."/>
            <person name="Igarashi Y."/>
            <person name="Tanasupawat S."/>
        </authorList>
    </citation>
    <scope>NUCLEOTIDE SEQUENCE [LARGE SCALE GENOMIC DNA]</scope>
    <source>
        <strain evidence="7 8">CYP1-5</strain>
    </source>
</reference>
<proteinExistence type="inferred from homology"/>
<dbReference type="GO" id="GO:0042597">
    <property type="term" value="C:periplasmic space"/>
    <property type="evidence" value="ECO:0007669"/>
    <property type="project" value="UniProtKB-ARBA"/>
</dbReference>
<dbReference type="EMBL" id="VSRQ01000008">
    <property type="protein sequence ID" value="TYK44345.1"/>
    <property type="molecule type" value="Genomic_DNA"/>
</dbReference>
<sequence>MNRPIGGWRRLSAVIAASALLPAAGCGGGDSARSTGPAKAGSGEVAKVTWGIDSAPRSLDPAHAYDGKSALVYEQVYDSLLYLDAAGRIVPGLATSWSRPDPLTYVYRIRTDAKFWDGKPVTAEDAAFSLGRHADKKVASEFATYFGAVKSVRATGPGTVTVKLSRPDPFFRYIPALAGQVVQKAFATAHAKDLGTPRVGTMGSGPYKVESFSAATGATLVRNPSWWGPKAAVKRLEFKVVGDPETLRLAAQSGAVDGTFLSDPSLSRRWRDGRGMTVKWVPSPQTVYLSFDVATAPFDDVHVRRAVSLSVDRRGLSTALFGGHARVARSLTPPESWGDLAPADKVRSIYAGLPEPSFDTAKAKAELAQSRHPQGFQVTVPYPASMKWLGDVLQSLQQNLKPLNITLTAKQVPFQEYVGALYGHEKLGLQLIPYTPEYPDPAGIPSLVLGTEQIKGGFNTSGFSTPEIETVLSQQRAAKRPDPVAGLGRIDAIIADQQPYAPLFYTDSGLALNRRLVFDADYSVWLNFSQQWATRLRPAA</sequence>
<comment type="subcellular location">
    <subcellularLocation>
        <location evidence="1">Cell envelope</location>
    </subcellularLocation>
</comment>
<dbReference type="Pfam" id="PF00496">
    <property type="entry name" value="SBP_bac_5"/>
    <property type="match status" value="1"/>
</dbReference>
<keyword evidence="4 5" id="KW-0732">Signal</keyword>
<evidence type="ECO:0000313" key="8">
    <source>
        <dbReference type="Proteomes" id="UP000323505"/>
    </source>
</evidence>
<dbReference type="Proteomes" id="UP000323505">
    <property type="component" value="Unassembled WGS sequence"/>
</dbReference>
<dbReference type="InterPro" id="IPR030678">
    <property type="entry name" value="Peptide/Ni-bd"/>
</dbReference>
<evidence type="ECO:0000256" key="4">
    <source>
        <dbReference type="ARBA" id="ARBA00022729"/>
    </source>
</evidence>
<feature type="chain" id="PRO_5039635441" evidence="5">
    <location>
        <begin position="24"/>
        <end position="540"/>
    </location>
</feature>
<dbReference type="InterPro" id="IPR039424">
    <property type="entry name" value="SBP_5"/>
</dbReference>
<dbReference type="RefSeq" id="WP_148766338.1">
    <property type="nucleotide sequence ID" value="NZ_VSRQ01000008.1"/>
</dbReference>
<evidence type="ECO:0000256" key="5">
    <source>
        <dbReference type="SAM" id="SignalP"/>
    </source>
</evidence>
<comment type="similarity">
    <text evidence="2">Belongs to the bacterial solute-binding protein 5 family.</text>
</comment>
<name>A0A5D3FAF6_9ACTN</name>
<evidence type="ECO:0000256" key="1">
    <source>
        <dbReference type="ARBA" id="ARBA00004196"/>
    </source>
</evidence>
<keyword evidence="3" id="KW-0813">Transport</keyword>
<dbReference type="PIRSF" id="PIRSF002741">
    <property type="entry name" value="MppA"/>
    <property type="match status" value="1"/>
</dbReference>
<dbReference type="GO" id="GO:0030313">
    <property type="term" value="C:cell envelope"/>
    <property type="evidence" value="ECO:0007669"/>
    <property type="project" value="UniProtKB-SubCell"/>
</dbReference>
<dbReference type="Gene3D" id="3.40.190.10">
    <property type="entry name" value="Periplasmic binding protein-like II"/>
    <property type="match status" value="1"/>
</dbReference>
<organism evidence="7 8">
    <name type="scientific">Actinomadura decatromicini</name>
    <dbReference type="NCBI Taxonomy" id="2604572"/>
    <lineage>
        <taxon>Bacteria</taxon>
        <taxon>Bacillati</taxon>
        <taxon>Actinomycetota</taxon>
        <taxon>Actinomycetes</taxon>
        <taxon>Streptosporangiales</taxon>
        <taxon>Thermomonosporaceae</taxon>
        <taxon>Actinomadura</taxon>
    </lineage>
</organism>
<evidence type="ECO:0000313" key="7">
    <source>
        <dbReference type="EMBL" id="TYK44345.1"/>
    </source>
</evidence>
<accession>A0A5D3FAF6</accession>
<keyword evidence="8" id="KW-1185">Reference proteome</keyword>
<comment type="caution">
    <text evidence="7">The sequence shown here is derived from an EMBL/GenBank/DDBJ whole genome shotgun (WGS) entry which is preliminary data.</text>
</comment>
<dbReference type="PANTHER" id="PTHR30290:SF10">
    <property type="entry name" value="PERIPLASMIC OLIGOPEPTIDE-BINDING PROTEIN-RELATED"/>
    <property type="match status" value="1"/>
</dbReference>
<protein>
    <submittedName>
        <fullName evidence="7">ABC transporter substrate-binding protein</fullName>
    </submittedName>
</protein>
<evidence type="ECO:0000256" key="2">
    <source>
        <dbReference type="ARBA" id="ARBA00005695"/>
    </source>
</evidence>
<dbReference type="GO" id="GO:1904680">
    <property type="term" value="F:peptide transmembrane transporter activity"/>
    <property type="evidence" value="ECO:0007669"/>
    <property type="project" value="TreeGrafter"/>
</dbReference>
<dbReference type="Gene3D" id="3.10.105.10">
    <property type="entry name" value="Dipeptide-binding Protein, Domain 3"/>
    <property type="match status" value="1"/>
</dbReference>
<gene>
    <name evidence="7" type="ORF">FXF68_33200</name>
</gene>
<dbReference type="InterPro" id="IPR000914">
    <property type="entry name" value="SBP_5_dom"/>
</dbReference>
<feature type="signal peptide" evidence="5">
    <location>
        <begin position="1"/>
        <end position="23"/>
    </location>
</feature>
<evidence type="ECO:0000259" key="6">
    <source>
        <dbReference type="Pfam" id="PF00496"/>
    </source>
</evidence>
<dbReference type="AlphaFoldDB" id="A0A5D3FAF6"/>